<evidence type="ECO:0000256" key="7">
    <source>
        <dbReference type="ARBA" id="ARBA00022695"/>
    </source>
</evidence>
<evidence type="ECO:0000259" key="12">
    <source>
        <dbReference type="PROSITE" id="PS51163"/>
    </source>
</evidence>
<accession>A0A3E2W418</accession>
<evidence type="ECO:0000256" key="10">
    <source>
        <dbReference type="ARBA" id="ARBA00029774"/>
    </source>
</evidence>
<protein>
    <recommendedName>
        <fullName evidence="10">L-threonylcarbamoyladenylate synthase</fullName>
        <ecNumber evidence="3">2.7.7.87</ecNumber>
    </recommendedName>
    <alternativeName>
        <fullName evidence="10">L-threonylcarbamoyladenylate synthase</fullName>
    </alternativeName>
</protein>
<evidence type="ECO:0000313" key="13">
    <source>
        <dbReference type="EMBL" id="RGC18572.1"/>
    </source>
</evidence>
<dbReference type="GO" id="GO:0005524">
    <property type="term" value="F:ATP binding"/>
    <property type="evidence" value="ECO:0007669"/>
    <property type="project" value="UniProtKB-KW"/>
</dbReference>
<gene>
    <name evidence="13" type="ORF">DXA38_02430</name>
</gene>
<dbReference type="PANTHER" id="PTHR17490:SF16">
    <property type="entry name" value="THREONYLCARBAMOYL-AMP SYNTHASE"/>
    <property type="match status" value="1"/>
</dbReference>
<evidence type="ECO:0000256" key="1">
    <source>
        <dbReference type="ARBA" id="ARBA00004496"/>
    </source>
</evidence>
<keyword evidence="9" id="KW-0067">ATP-binding</keyword>
<evidence type="ECO:0000256" key="6">
    <source>
        <dbReference type="ARBA" id="ARBA00022694"/>
    </source>
</evidence>
<evidence type="ECO:0000313" key="14">
    <source>
        <dbReference type="Proteomes" id="UP000260025"/>
    </source>
</evidence>
<dbReference type="PROSITE" id="PS51163">
    <property type="entry name" value="YRDC"/>
    <property type="match status" value="1"/>
</dbReference>
<dbReference type="GO" id="GO:0000049">
    <property type="term" value="F:tRNA binding"/>
    <property type="evidence" value="ECO:0007669"/>
    <property type="project" value="TreeGrafter"/>
</dbReference>
<dbReference type="InterPro" id="IPR050156">
    <property type="entry name" value="TC-AMP_synthase_SUA5"/>
</dbReference>
<evidence type="ECO:0000256" key="11">
    <source>
        <dbReference type="ARBA" id="ARBA00048366"/>
    </source>
</evidence>
<dbReference type="PANTHER" id="PTHR17490">
    <property type="entry name" value="SUA5"/>
    <property type="match status" value="1"/>
</dbReference>
<evidence type="ECO:0000256" key="2">
    <source>
        <dbReference type="ARBA" id="ARBA00007663"/>
    </source>
</evidence>
<evidence type="ECO:0000256" key="4">
    <source>
        <dbReference type="ARBA" id="ARBA00022490"/>
    </source>
</evidence>
<dbReference type="AlphaFoldDB" id="A0A3E2W418"/>
<feature type="domain" description="YrdC-like" evidence="12">
    <location>
        <begin position="8"/>
        <end position="192"/>
    </location>
</feature>
<proteinExistence type="inferred from homology"/>
<organism evidence="13 14">
    <name type="scientific">Clostridium innocuum</name>
    <dbReference type="NCBI Taxonomy" id="1522"/>
    <lineage>
        <taxon>Bacteria</taxon>
        <taxon>Bacillati</taxon>
        <taxon>Bacillota</taxon>
        <taxon>Clostridia</taxon>
        <taxon>Eubacteriales</taxon>
        <taxon>Clostridiaceae</taxon>
        <taxon>Clostridium</taxon>
    </lineage>
</organism>
<dbReference type="InterPro" id="IPR006070">
    <property type="entry name" value="Sua5-like_dom"/>
</dbReference>
<evidence type="ECO:0000256" key="3">
    <source>
        <dbReference type="ARBA" id="ARBA00012584"/>
    </source>
</evidence>
<name>A0A3E2W418_CLOIN</name>
<dbReference type="RefSeq" id="WP_117441816.1">
    <property type="nucleotide sequence ID" value="NZ_QVEV01000002.1"/>
</dbReference>
<keyword evidence="5" id="KW-0808">Transferase</keyword>
<evidence type="ECO:0000256" key="8">
    <source>
        <dbReference type="ARBA" id="ARBA00022741"/>
    </source>
</evidence>
<evidence type="ECO:0000256" key="5">
    <source>
        <dbReference type="ARBA" id="ARBA00022679"/>
    </source>
</evidence>
<keyword evidence="6" id="KW-0819">tRNA processing</keyword>
<dbReference type="GO" id="GO:0061710">
    <property type="term" value="F:L-threonylcarbamoyladenylate synthase"/>
    <property type="evidence" value="ECO:0007669"/>
    <property type="project" value="UniProtKB-EC"/>
</dbReference>
<sequence>METRRFEKKDVKEVAELLKSGKVVAFPTDTVFGLGVIYENEEALRALKESKGRPENKPIPTMVADVEQMKRIALMRADAVALADAFMPGAFTMILRKQDTLPDYVTNGFPTVGIRMPDDPFVLRLIKECGKPLLVTSANRSGDETGVRDDQVLAQLDGRIDAIVLGEAKGKLASTIVDMSDEEPRIVREGPISADDIKKVLHNA</sequence>
<dbReference type="OrthoDB" id="9814580at2"/>
<dbReference type="GO" id="GO:0003725">
    <property type="term" value="F:double-stranded RNA binding"/>
    <property type="evidence" value="ECO:0007669"/>
    <property type="project" value="InterPro"/>
</dbReference>
<comment type="subcellular location">
    <subcellularLocation>
        <location evidence="1">Cytoplasm</location>
    </subcellularLocation>
</comment>
<dbReference type="Pfam" id="PF01300">
    <property type="entry name" value="Sua5_yciO_yrdC"/>
    <property type="match status" value="1"/>
</dbReference>
<comment type="caution">
    <text evidence="13">The sequence shown here is derived from an EMBL/GenBank/DDBJ whole genome shotgun (WGS) entry which is preliminary data.</text>
</comment>
<keyword evidence="7" id="KW-0548">Nucleotidyltransferase</keyword>
<reference evidence="13 14" key="1">
    <citation type="submission" date="2018-08" db="EMBL/GenBank/DDBJ databases">
        <title>A genome reference for cultivated species of the human gut microbiota.</title>
        <authorList>
            <person name="Zou Y."/>
            <person name="Xue W."/>
            <person name="Luo G."/>
        </authorList>
    </citation>
    <scope>NUCLEOTIDE SEQUENCE [LARGE SCALE GENOMIC DNA]</scope>
    <source>
        <strain evidence="13 14">OF01-2LB</strain>
    </source>
</reference>
<dbReference type="GO" id="GO:0006450">
    <property type="term" value="P:regulation of translational fidelity"/>
    <property type="evidence" value="ECO:0007669"/>
    <property type="project" value="TreeGrafter"/>
</dbReference>
<dbReference type="GO" id="GO:0005737">
    <property type="term" value="C:cytoplasm"/>
    <property type="evidence" value="ECO:0007669"/>
    <property type="project" value="UniProtKB-SubCell"/>
</dbReference>
<comment type="catalytic activity">
    <reaction evidence="11">
        <text>L-threonine + hydrogencarbonate + ATP = L-threonylcarbamoyladenylate + diphosphate + H2O</text>
        <dbReference type="Rhea" id="RHEA:36407"/>
        <dbReference type="ChEBI" id="CHEBI:15377"/>
        <dbReference type="ChEBI" id="CHEBI:17544"/>
        <dbReference type="ChEBI" id="CHEBI:30616"/>
        <dbReference type="ChEBI" id="CHEBI:33019"/>
        <dbReference type="ChEBI" id="CHEBI:57926"/>
        <dbReference type="ChEBI" id="CHEBI:73682"/>
        <dbReference type="EC" id="2.7.7.87"/>
    </reaction>
</comment>
<dbReference type="SUPFAM" id="SSF55821">
    <property type="entry name" value="YrdC/RibB"/>
    <property type="match status" value="1"/>
</dbReference>
<dbReference type="InterPro" id="IPR017945">
    <property type="entry name" value="DHBP_synth_RibB-like_a/b_dom"/>
</dbReference>
<dbReference type="GO" id="GO:0008033">
    <property type="term" value="P:tRNA processing"/>
    <property type="evidence" value="ECO:0007669"/>
    <property type="project" value="UniProtKB-KW"/>
</dbReference>
<dbReference type="NCBIfam" id="TIGR00057">
    <property type="entry name" value="L-threonylcarbamoyladenylate synthase"/>
    <property type="match status" value="1"/>
</dbReference>
<dbReference type="Proteomes" id="UP000260025">
    <property type="component" value="Unassembled WGS sequence"/>
</dbReference>
<keyword evidence="4" id="KW-0963">Cytoplasm</keyword>
<dbReference type="EMBL" id="QVEV01000002">
    <property type="protein sequence ID" value="RGC18572.1"/>
    <property type="molecule type" value="Genomic_DNA"/>
</dbReference>
<comment type="similarity">
    <text evidence="2">Belongs to the SUA5 family.</text>
</comment>
<dbReference type="EC" id="2.7.7.87" evidence="3"/>
<dbReference type="Gene3D" id="3.90.870.10">
    <property type="entry name" value="DHBP synthase"/>
    <property type="match status" value="1"/>
</dbReference>
<keyword evidence="8" id="KW-0547">Nucleotide-binding</keyword>
<evidence type="ECO:0000256" key="9">
    <source>
        <dbReference type="ARBA" id="ARBA00022840"/>
    </source>
</evidence>